<organism evidence="1 2">
    <name type="scientific">Candidatus Pullichristensenella stercorigallinarum</name>
    <dbReference type="NCBI Taxonomy" id="2840909"/>
    <lineage>
        <taxon>Bacteria</taxon>
        <taxon>Bacillati</taxon>
        <taxon>Bacillota</taxon>
        <taxon>Clostridia</taxon>
        <taxon>Candidatus Pullichristensenella</taxon>
    </lineage>
</organism>
<protein>
    <submittedName>
        <fullName evidence="1">Uncharacterized protein</fullName>
    </submittedName>
</protein>
<accession>A0A9D0ZMS9</accession>
<reference evidence="1" key="1">
    <citation type="submission" date="2020-10" db="EMBL/GenBank/DDBJ databases">
        <authorList>
            <person name="Gilroy R."/>
        </authorList>
    </citation>
    <scope>NUCLEOTIDE SEQUENCE</scope>
    <source>
        <strain evidence="1">ChiSjej6B24-2974</strain>
    </source>
</reference>
<dbReference type="Proteomes" id="UP000824260">
    <property type="component" value="Unassembled WGS sequence"/>
</dbReference>
<evidence type="ECO:0000313" key="2">
    <source>
        <dbReference type="Proteomes" id="UP000824260"/>
    </source>
</evidence>
<comment type="caution">
    <text evidence="1">The sequence shown here is derived from an EMBL/GenBank/DDBJ whole genome shotgun (WGS) entry which is preliminary data.</text>
</comment>
<dbReference type="EMBL" id="DVFZ01000046">
    <property type="protein sequence ID" value="HIQ82321.1"/>
    <property type="molecule type" value="Genomic_DNA"/>
</dbReference>
<gene>
    <name evidence="1" type="ORF">IAA52_04390</name>
</gene>
<dbReference type="AlphaFoldDB" id="A0A9D0ZMS9"/>
<reference evidence="1" key="2">
    <citation type="journal article" date="2021" name="PeerJ">
        <title>Extensive microbial diversity within the chicken gut microbiome revealed by metagenomics and culture.</title>
        <authorList>
            <person name="Gilroy R."/>
            <person name="Ravi A."/>
            <person name="Getino M."/>
            <person name="Pursley I."/>
            <person name="Horton D.L."/>
            <person name="Alikhan N.F."/>
            <person name="Baker D."/>
            <person name="Gharbi K."/>
            <person name="Hall N."/>
            <person name="Watson M."/>
            <person name="Adriaenssens E.M."/>
            <person name="Foster-Nyarko E."/>
            <person name="Jarju S."/>
            <person name="Secka A."/>
            <person name="Antonio M."/>
            <person name="Oren A."/>
            <person name="Chaudhuri R.R."/>
            <person name="La Ragione R."/>
            <person name="Hildebrand F."/>
            <person name="Pallen M.J."/>
        </authorList>
    </citation>
    <scope>NUCLEOTIDE SEQUENCE</scope>
    <source>
        <strain evidence="1">ChiSjej6B24-2974</strain>
    </source>
</reference>
<sequence length="108" mass="12647">QNNLRLAKKVGRTACKIISGERLKTRWVFKSAGPTDFDDLKNRQNRLMCGGTADIFAQANLICRRKNIYLAIFACVAQRREQKLERVARRRIRRILWFRQGRNCHASN</sequence>
<feature type="non-terminal residue" evidence="1">
    <location>
        <position position="1"/>
    </location>
</feature>
<evidence type="ECO:0000313" key="1">
    <source>
        <dbReference type="EMBL" id="HIQ82321.1"/>
    </source>
</evidence>
<proteinExistence type="predicted"/>
<name>A0A9D0ZMS9_9FIRM</name>